<dbReference type="GeneID" id="20322420"/>
<dbReference type="EMBL" id="KL596827">
    <property type="protein sequence ID" value="KER23997.1"/>
    <property type="molecule type" value="Genomic_DNA"/>
</dbReference>
<evidence type="ECO:0000313" key="2">
    <source>
        <dbReference type="EMBL" id="KER23997.1"/>
    </source>
</evidence>
<organism evidence="2 3">
    <name type="scientific">Opisthorchis viverrini</name>
    <name type="common">Southeast Asian liver fluke</name>
    <dbReference type="NCBI Taxonomy" id="6198"/>
    <lineage>
        <taxon>Eukaryota</taxon>
        <taxon>Metazoa</taxon>
        <taxon>Spiralia</taxon>
        <taxon>Lophotrochozoa</taxon>
        <taxon>Platyhelminthes</taxon>
        <taxon>Trematoda</taxon>
        <taxon>Digenea</taxon>
        <taxon>Opisthorchiida</taxon>
        <taxon>Opisthorchiata</taxon>
        <taxon>Opisthorchiidae</taxon>
        <taxon>Opisthorchis</taxon>
    </lineage>
</organism>
<evidence type="ECO:0000313" key="3">
    <source>
        <dbReference type="Proteomes" id="UP000054324"/>
    </source>
</evidence>
<dbReference type="AlphaFoldDB" id="A0A074ZEB5"/>
<dbReference type="Proteomes" id="UP000054324">
    <property type="component" value="Unassembled WGS sequence"/>
</dbReference>
<feature type="region of interest" description="Disordered" evidence="1">
    <location>
        <begin position="41"/>
        <end position="60"/>
    </location>
</feature>
<gene>
    <name evidence="2" type="ORF">T265_08241</name>
</gene>
<protein>
    <submittedName>
        <fullName evidence="2">Uncharacterized protein</fullName>
    </submittedName>
</protein>
<dbReference type="CTD" id="20322420"/>
<evidence type="ECO:0000256" key="1">
    <source>
        <dbReference type="SAM" id="MobiDB-lite"/>
    </source>
</evidence>
<reference evidence="2 3" key="1">
    <citation type="submission" date="2013-11" db="EMBL/GenBank/DDBJ databases">
        <title>Opisthorchis viverrini - life in the bile duct.</title>
        <authorList>
            <person name="Young N.D."/>
            <person name="Nagarajan N."/>
            <person name="Lin S.J."/>
            <person name="Korhonen P.K."/>
            <person name="Jex A.R."/>
            <person name="Hall R.S."/>
            <person name="Safavi-Hemami H."/>
            <person name="Kaewkong W."/>
            <person name="Bertrand D."/>
            <person name="Gao S."/>
            <person name="Seet Q."/>
            <person name="Wongkham S."/>
            <person name="Teh B.T."/>
            <person name="Wongkham C."/>
            <person name="Intapan P.M."/>
            <person name="Maleewong W."/>
            <person name="Yang X."/>
            <person name="Hu M."/>
            <person name="Wang Z."/>
            <person name="Hofmann A."/>
            <person name="Sternberg P.W."/>
            <person name="Tan P."/>
            <person name="Wang J."/>
            <person name="Gasser R.B."/>
        </authorList>
    </citation>
    <scope>NUCLEOTIDE SEQUENCE [LARGE SCALE GENOMIC DNA]</scope>
</reference>
<sequence length="80" mass="9179">MSSRPGGLAKVEMPGRPCLHRCTRVAASGFEPRIFREHEGWDNARLPRPKERKSRGEGRVRTTDLPVSRFAPYKKVNTWC</sequence>
<dbReference type="RefSeq" id="XP_009172252.1">
    <property type="nucleotide sequence ID" value="XM_009173988.1"/>
</dbReference>
<keyword evidence="3" id="KW-1185">Reference proteome</keyword>
<accession>A0A074ZEB5</accession>
<proteinExistence type="predicted"/>
<dbReference type="KEGG" id="ovi:T265_08241"/>
<name>A0A074ZEB5_OPIVI</name>